<proteinExistence type="predicted"/>
<dbReference type="SUPFAM" id="SSF52172">
    <property type="entry name" value="CheY-like"/>
    <property type="match status" value="1"/>
</dbReference>
<keyword evidence="4" id="KW-1185">Reference proteome</keyword>
<name>A0A1I6ACE1_9BACI</name>
<comment type="caution">
    <text evidence="3">The sequence shown here is derived from an EMBL/GenBank/DDBJ whole genome shotgun (WGS) entry which is preliminary data.</text>
</comment>
<dbReference type="EMBL" id="FOXX01000006">
    <property type="protein sequence ID" value="SFQ66227.1"/>
    <property type="molecule type" value="Genomic_DNA"/>
</dbReference>
<feature type="modified residue" description="4-aspartylphosphate" evidence="1">
    <location>
        <position position="53"/>
    </location>
</feature>
<accession>A0A1I6ACE1</accession>
<dbReference type="Proteomes" id="UP000182762">
    <property type="component" value="Unassembled WGS sequence"/>
</dbReference>
<dbReference type="InterPro" id="IPR001789">
    <property type="entry name" value="Sig_transdc_resp-reg_receiver"/>
</dbReference>
<evidence type="ECO:0000313" key="3">
    <source>
        <dbReference type="EMBL" id="SFQ66227.1"/>
    </source>
</evidence>
<dbReference type="SMART" id="SM00448">
    <property type="entry name" value="REC"/>
    <property type="match status" value="1"/>
</dbReference>
<dbReference type="InterPro" id="IPR011006">
    <property type="entry name" value="CheY-like_superfamily"/>
</dbReference>
<evidence type="ECO:0000259" key="2">
    <source>
        <dbReference type="PROSITE" id="PS50110"/>
    </source>
</evidence>
<dbReference type="RefSeq" id="WP_061805302.1">
    <property type="nucleotide sequence ID" value="NZ_FOXX01000006.1"/>
</dbReference>
<dbReference type="PANTHER" id="PTHR43228">
    <property type="entry name" value="TWO-COMPONENT RESPONSE REGULATOR"/>
    <property type="match status" value="1"/>
</dbReference>
<feature type="domain" description="Response regulatory" evidence="2">
    <location>
        <begin position="3"/>
        <end position="118"/>
    </location>
</feature>
<reference evidence="3 4" key="1">
    <citation type="submission" date="2016-10" db="EMBL/GenBank/DDBJ databases">
        <authorList>
            <person name="Varghese N."/>
            <person name="Submissions S."/>
        </authorList>
    </citation>
    <scope>NUCLEOTIDE SEQUENCE [LARGE SCALE GENOMIC DNA]</scope>
    <source>
        <strain evidence="3 4">DSM 13796</strain>
    </source>
</reference>
<keyword evidence="1" id="KW-0597">Phosphoprotein</keyword>
<dbReference type="PANTHER" id="PTHR43228:SF1">
    <property type="entry name" value="TWO-COMPONENT RESPONSE REGULATOR ARR22"/>
    <property type="match status" value="1"/>
</dbReference>
<evidence type="ECO:0000313" key="4">
    <source>
        <dbReference type="Proteomes" id="UP000182762"/>
    </source>
</evidence>
<dbReference type="GeneID" id="93711248"/>
<organism evidence="3 4">
    <name type="scientific">Priestia endophytica DSM 13796</name>
    <dbReference type="NCBI Taxonomy" id="1121089"/>
    <lineage>
        <taxon>Bacteria</taxon>
        <taxon>Bacillati</taxon>
        <taxon>Bacillota</taxon>
        <taxon>Bacilli</taxon>
        <taxon>Bacillales</taxon>
        <taxon>Bacillaceae</taxon>
        <taxon>Priestia</taxon>
    </lineage>
</organism>
<dbReference type="InterPro" id="IPR052048">
    <property type="entry name" value="ST_Response_Regulator"/>
</dbReference>
<protein>
    <submittedName>
        <fullName evidence="3">Two-component system, chemotaxis family, response regulator CheY</fullName>
    </submittedName>
</protein>
<dbReference type="Gene3D" id="3.40.50.2300">
    <property type="match status" value="1"/>
</dbReference>
<evidence type="ECO:0000256" key="1">
    <source>
        <dbReference type="PROSITE-ProRule" id="PRU00169"/>
    </source>
</evidence>
<dbReference type="Pfam" id="PF00072">
    <property type="entry name" value="Response_reg"/>
    <property type="match status" value="1"/>
</dbReference>
<gene>
    <name evidence="3" type="ORF">SAMN02745910_02603</name>
</gene>
<sequence>MASVLIVDDSQFIRQTLAQILQTSEYEVIGEAATGTEAVAKYRLLRPDLVIMDVTMPEMDGIQALKCIHSEFQDAQIVMCSTVSQQRMMVKAIESGAKDFIVKPFHKTTVLDTVHRLFRKPI</sequence>
<dbReference type="PROSITE" id="PS50110">
    <property type="entry name" value="RESPONSE_REGULATORY"/>
    <property type="match status" value="1"/>
</dbReference>